<dbReference type="VEuPathDB" id="FungiDB:TRIVIDRAFT_223285"/>
<dbReference type="HOGENOM" id="CLU_1627301_0_0_1"/>
<evidence type="ECO:0000256" key="1">
    <source>
        <dbReference type="SAM" id="MobiDB-lite"/>
    </source>
</evidence>
<feature type="region of interest" description="Disordered" evidence="1">
    <location>
        <begin position="106"/>
        <end position="163"/>
    </location>
</feature>
<keyword evidence="3" id="KW-1185">Reference proteome</keyword>
<sequence>MGQLGRALELTLRATTEDRNSVRQRTTSLDSDSMRLRLEVETASARADRGGWEGKNGKYVRKGGQTLCAATKDRAPRPKIATAQAKGLGSALDSTRLRLEVETALAKRKDSELTQRAATEDHDGASQKERLGTDSTRRDQRSCAATKDRDGVETALAREQKEG</sequence>
<accession>G9MWN3</accession>
<organism evidence="2 3">
    <name type="scientific">Hypocrea virens (strain Gv29-8 / FGSC 10586)</name>
    <name type="common">Gliocladium virens</name>
    <name type="synonym">Trichoderma virens</name>
    <dbReference type="NCBI Taxonomy" id="413071"/>
    <lineage>
        <taxon>Eukaryota</taxon>
        <taxon>Fungi</taxon>
        <taxon>Dikarya</taxon>
        <taxon>Ascomycota</taxon>
        <taxon>Pezizomycotina</taxon>
        <taxon>Sordariomycetes</taxon>
        <taxon>Hypocreomycetidae</taxon>
        <taxon>Hypocreales</taxon>
        <taxon>Hypocreaceae</taxon>
        <taxon>Trichoderma</taxon>
    </lineage>
</organism>
<gene>
    <name evidence="2" type="ORF">TRIVIDRAFT_223285</name>
</gene>
<evidence type="ECO:0000313" key="2">
    <source>
        <dbReference type="EMBL" id="EHK21200.1"/>
    </source>
</evidence>
<dbReference type="GeneID" id="25791753"/>
<evidence type="ECO:0000313" key="3">
    <source>
        <dbReference type="Proteomes" id="UP000007115"/>
    </source>
</evidence>
<comment type="caution">
    <text evidence="2">The sequence shown here is derived from an EMBL/GenBank/DDBJ whole genome shotgun (WGS) entry which is preliminary data.</text>
</comment>
<protein>
    <submittedName>
        <fullName evidence="2">Uncharacterized protein</fullName>
    </submittedName>
</protein>
<reference evidence="2 3" key="1">
    <citation type="journal article" date="2011" name="Genome Biol.">
        <title>Comparative genome sequence analysis underscores mycoparasitism as the ancestral life style of Trichoderma.</title>
        <authorList>
            <person name="Kubicek C.P."/>
            <person name="Herrera-Estrella A."/>
            <person name="Seidl-Seiboth V."/>
            <person name="Martinez D.A."/>
            <person name="Druzhinina I.S."/>
            <person name="Thon M."/>
            <person name="Zeilinger S."/>
            <person name="Casas-Flores S."/>
            <person name="Horwitz B.A."/>
            <person name="Mukherjee P.K."/>
            <person name="Mukherjee M."/>
            <person name="Kredics L."/>
            <person name="Alcaraz L.D."/>
            <person name="Aerts A."/>
            <person name="Antal Z."/>
            <person name="Atanasova L."/>
            <person name="Cervantes-Badillo M.G."/>
            <person name="Challacombe J."/>
            <person name="Chertkov O."/>
            <person name="McCluskey K."/>
            <person name="Coulpier F."/>
            <person name="Deshpande N."/>
            <person name="von Doehren H."/>
            <person name="Ebbole D.J."/>
            <person name="Esquivel-Naranjo E.U."/>
            <person name="Fekete E."/>
            <person name="Flipphi M."/>
            <person name="Glaser F."/>
            <person name="Gomez-Rodriguez E.Y."/>
            <person name="Gruber S."/>
            <person name="Han C."/>
            <person name="Henrissat B."/>
            <person name="Hermosa R."/>
            <person name="Hernandez-Onate M."/>
            <person name="Karaffa L."/>
            <person name="Kosti I."/>
            <person name="Le Crom S."/>
            <person name="Lindquist E."/>
            <person name="Lucas S."/>
            <person name="Luebeck M."/>
            <person name="Luebeck P.S."/>
            <person name="Margeot A."/>
            <person name="Metz B."/>
            <person name="Misra M."/>
            <person name="Nevalainen H."/>
            <person name="Omann M."/>
            <person name="Packer N."/>
            <person name="Perrone G."/>
            <person name="Uresti-Rivera E.E."/>
            <person name="Salamov A."/>
            <person name="Schmoll M."/>
            <person name="Seiboth B."/>
            <person name="Shapiro H."/>
            <person name="Sukno S."/>
            <person name="Tamayo-Ramos J.A."/>
            <person name="Tisch D."/>
            <person name="Wiest A."/>
            <person name="Wilkinson H.H."/>
            <person name="Zhang M."/>
            <person name="Coutinho P.M."/>
            <person name="Kenerley C.M."/>
            <person name="Monte E."/>
            <person name="Baker S.E."/>
            <person name="Grigoriev I.V."/>
        </authorList>
    </citation>
    <scope>NUCLEOTIDE SEQUENCE [LARGE SCALE GENOMIC DNA]</scope>
    <source>
        <strain evidence="3">Gv29-8 / FGSC 10586</strain>
    </source>
</reference>
<dbReference type="InParanoid" id="G9MWN3"/>
<proteinExistence type="predicted"/>
<dbReference type="RefSeq" id="XP_013955393.1">
    <property type="nucleotide sequence ID" value="XM_014099918.1"/>
</dbReference>
<dbReference type="Proteomes" id="UP000007115">
    <property type="component" value="Unassembled WGS sequence"/>
</dbReference>
<dbReference type="EMBL" id="ABDF02000074">
    <property type="protein sequence ID" value="EHK21200.1"/>
    <property type="molecule type" value="Genomic_DNA"/>
</dbReference>
<name>G9MWN3_HYPVG</name>
<dbReference type="AlphaFoldDB" id="G9MWN3"/>